<evidence type="ECO:0000313" key="1">
    <source>
        <dbReference type="EMBL" id="MCL7030804.1"/>
    </source>
</evidence>
<comment type="caution">
    <text evidence="1">The sequence shown here is derived from an EMBL/GenBank/DDBJ whole genome shotgun (WGS) entry which is preliminary data.</text>
</comment>
<dbReference type="PANTHER" id="PTHR45288:SF1">
    <property type="entry name" value="THIOREDOXIN FAMILY PROTEIN"/>
    <property type="match status" value="1"/>
</dbReference>
<dbReference type="EMBL" id="JAJJMA010105547">
    <property type="protein sequence ID" value="MCL7030804.1"/>
    <property type="molecule type" value="Genomic_DNA"/>
</dbReference>
<protein>
    <submittedName>
        <fullName evidence="1">Uncharacterized protein</fullName>
    </submittedName>
</protein>
<keyword evidence="2" id="KW-1185">Reference proteome</keyword>
<sequence length="138" mass="15113">MAGTISFRPTPVIRRPYLTPAAKSLNRRVSFKISASSSSPPTIKPPPDFKPPKPTRFAIRPDRILDVLTASLGLVFRLGTGVFVSGYSASIVSRNEIPPGDYAFELGGVTMKETSKLGPRPEKPIEIYEFEGCPFCKK</sequence>
<dbReference type="GO" id="GO:0009507">
    <property type="term" value="C:chloroplast"/>
    <property type="evidence" value="ECO:0007669"/>
    <property type="project" value="TreeGrafter"/>
</dbReference>
<proteinExistence type="predicted"/>
<feature type="non-terminal residue" evidence="1">
    <location>
        <position position="138"/>
    </location>
</feature>
<evidence type="ECO:0000313" key="2">
    <source>
        <dbReference type="Proteomes" id="UP001177140"/>
    </source>
</evidence>
<reference evidence="1" key="1">
    <citation type="submission" date="2022-03" db="EMBL/GenBank/DDBJ databases">
        <title>A functionally conserved STORR gene fusion in Papaver species that diverged 16.8 million years ago.</title>
        <authorList>
            <person name="Catania T."/>
        </authorList>
    </citation>
    <scope>NUCLEOTIDE SEQUENCE</scope>
    <source>
        <strain evidence="1">S-191538</strain>
    </source>
</reference>
<gene>
    <name evidence="1" type="ORF">MKW94_006022</name>
</gene>
<organism evidence="1 2">
    <name type="scientific">Papaver nudicaule</name>
    <name type="common">Iceland poppy</name>
    <dbReference type="NCBI Taxonomy" id="74823"/>
    <lineage>
        <taxon>Eukaryota</taxon>
        <taxon>Viridiplantae</taxon>
        <taxon>Streptophyta</taxon>
        <taxon>Embryophyta</taxon>
        <taxon>Tracheophyta</taxon>
        <taxon>Spermatophyta</taxon>
        <taxon>Magnoliopsida</taxon>
        <taxon>Ranunculales</taxon>
        <taxon>Papaveraceae</taxon>
        <taxon>Papaveroideae</taxon>
        <taxon>Papaver</taxon>
    </lineage>
</organism>
<accession>A0AA41S0J8</accession>
<dbReference type="AlphaFoldDB" id="A0AA41S0J8"/>
<dbReference type="PANTHER" id="PTHR45288">
    <property type="entry name" value="THIOREDOXIN FAMILY PROTEIN"/>
    <property type="match status" value="1"/>
</dbReference>
<dbReference type="Proteomes" id="UP001177140">
    <property type="component" value="Unassembled WGS sequence"/>
</dbReference>
<name>A0AA41S0J8_PAPNU</name>